<accession>A0A7I9V8E8</accession>
<evidence type="ECO:0000256" key="2">
    <source>
        <dbReference type="SAM" id="SignalP"/>
    </source>
</evidence>
<organism evidence="3 4">
    <name type="scientific">Gordonia spumicola</name>
    <dbReference type="NCBI Taxonomy" id="589161"/>
    <lineage>
        <taxon>Bacteria</taxon>
        <taxon>Bacillati</taxon>
        <taxon>Actinomycetota</taxon>
        <taxon>Actinomycetes</taxon>
        <taxon>Mycobacteriales</taxon>
        <taxon>Gordoniaceae</taxon>
        <taxon>Gordonia</taxon>
    </lineage>
</organism>
<proteinExistence type="predicted"/>
<feature type="compositionally biased region" description="Basic residues" evidence="1">
    <location>
        <begin position="104"/>
        <end position="116"/>
    </location>
</feature>
<dbReference type="EMBL" id="BJOV01000003">
    <property type="protein sequence ID" value="GEE01514.1"/>
    <property type="molecule type" value="Genomic_DNA"/>
</dbReference>
<feature type="compositionally biased region" description="Basic and acidic residues" evidence="1">
    <location>
        <begin position="90"/>
        <end position="103"/>
    </location>
</feature>
<evidence type="ECO:0008006" key="5">
    <source>
        <dbReference type="Google" id="ProtNLM"/>
    </source>
</evidence>
<dbReference type="AlphaFoldDB" id="A0A7I9V8E8"/>
<evidence type="ECO:0000256" key="1">
    <source>
        <dbReference type="SAM" id="MobiDB-lite"/>
    </source>
</evidence>
<keyword evidence="4" id="KW-1185">Reference proteome</keyword>
<feature type="chain" id="PRO_5029516927" description="Hemophore-related protein" evidence="2">
    <location>
        <begin position="34"/>
        <end position="141"/>
    </location>
</feature>
<evidence type="ECO:0000313" key="3">
    <source>
        <dbReference type="EMBL" id="GEE01514.1"/>
    </source>
</evidence>
<evidence type="ECO:0000313" key="4">
    <source>
        <dbReference type="Proteomes" id="UP000444960"/>
    </source>
</evidence>
<reference evidence="4" key="1">
    <citation type="submission" date="2019-06" db="EMBL/GenBank/DDBJ databases">
        <title>Gordonia isolated from sludge of a wastewater treatment plant.</title>
        <authorList>
            <person name="Tamura T."/>
            <person name="Aoyama K."/>
            <person name="Kang Y."/>
            <person name="Saito S."/>
            <person name="Akiyama N."/>
            <person name="Yazawa K."/>
            <person name="Gonoi T."/>
            <person name="Mikami Y."/>
        </authorList>
    </citation>
    <scope>NUCLEOTIDE SEQUENCE [LARGE SCALE GENOMIC DNA]</scope>
    <source>
        <strain evidence="4">NBRC 107696</strain>
    </source>
</reference>
<gene>
    <name evidence="3" type="ORF">nbrc107696_19600</name>
</gene>
<dbReference type="RefSeq" id="WP_161895295.1">
    <property type="nucleotide sequence ID" value="NZ_BJOV01000003.1"/>
</dbReference>
<name>A0A7I9V8E8_9ACTN</name>
<dbReference type="OrthoDB" id="4376041at2"/>
<dbReference type="Proteomes" id="UP000444960">
    <property type="component" value="Unassembled WGS sequence"/>
</dbReference>
<keyword evidence="2" id="KW-0732">Signal</keyword>
<protein>
    <recommendedName>
        <fullName evidence="5">Hemophore-related protein</fullName>
    </recommendedName>
</protein>
<comment type="caution">
    <text evidence="3">The sequence shown here is derived from an EMBL/GenBank/DDBJ whole genome shotgun (WGS) entry which is preliminary data.</text>
</comment>
<feature type="region of interest" description="Disordered" evidence="1">
    <location>
        <begin position="90"/>
        <end position="128"/>
    </location>
</feature>
<feature type="signal peptide" evidence="2">
    <location>
        <begin position="1"/>
        <end position="33"/>
    </location>
</feature>
<sequence>MNRLFTRVAGGAAIAAGATAMLFAGPVAGAASAAPNTVKHAPAPSTKVPGTDCTLAQVEKALAKEDPALWHKLETNPKAKRRFEEHVIRAEHHKPGAHKGEHKGQHKKKPDAHKKPTAAQKAERKAIRAAIAKAEATCSRY</sequence>